<name>A0AAE0Y215_9GAST</name>
<dbReference type="AlphaFoldDB" id="A0AAE0Y215"/>
<gene>
    <name evidence="2" type="ORF">RRG08_034988</name>
</gene>
<organism evidence="2 3">
    <name type="scientific">Elysia crispata</name>
    <name type="common">lettuce slug</name>
    <dbReference type="NCBI Taxonomy" id="231223"/>
    <lineage>
        <taxon>Eukaryota</taxon>
        <taxon>Metazoa</taxon>
        <taxon>Spiralia</taxon>
        <taxon>Lophotrochozoa</taxon>
        <taxon>Mollusca</taxon>
        <taxon>Gastropoda</taxon>
        <taxon>Heterobranchia</taxon>
        <taxon>Euthyneura</taxon>
        <taxon>Panpulmonata</taxon>
        <taxon>Sacoglossa</taxon>
        <taxon>Placobranchoidea</taxon>
        <taxon>Plakobranchidae</taxon>
        <taxon>Elysia</taxon>
    </lineage>
</organism>
<evidence type="ECO:0000313" key="2">
    <source>
        <dbReference type="EMBL" id="KAK3730243.1"/>
    </source>
</evidence>
<evidence type="ECO:0000256" key="1">
    <source>
        <dbReference type="SAM" id="MobiDB-lite"/>
    </source>
</evidence>
<protein>
    <submittedName>
        <fullName evidence="2">Uncharacterized protein</fullName>
    </submittedName>
</protein>
<feature type="region of interest" description="Disordered" evidence="1">
    <location>
        <begin position="1"/>
        <end position="66"/>
    </location>
</feature>
<dbReference type="EMBL" id="JAWDGP010007087">
    <property type="protein sequence ID" value="KAK3730243.1"/>
    <property type="molecule type" value="Genomic_DNA"/>
</dbReference>
<feature type="compositionally biased region" description="Basic and acidic residues" evidence="1">
    <location>
        <begin position="55"/>
        <end position="66"/>
    </location>
</feature>
<reference evidence="2" key="1">
    <citation type="journal article" date="2023" name="G3 (Bethesda)">
        <title>A reference genome for the long-term kleptoplast-retaining sea slug Elysia crispata morphotype clarki.</title>
        <authorList>
            <person name="Eastman K.E."/>
            <person name="Pendleton A.L."/>
            <person name="Shaikh M.A."/>
            <person name="Suttiyut T."/>
            <person name="Ogas R."/>
            <person name="Tomko P."/>
            <person name="Gavelis G."/>
            <person name="Widhalm J.R."/>
            <person name="Wisecaver J.H."/>
        </authorList>
    </citation>
    <scope>NUCLEOTIDE SEQUENCE</scope>
    <source>
        <strain evidence="2">ECLA1</strain>
    </source>
</reference>
<evidence type="ECO:0000313" key="3">
    <source>
        <dbReference type="Proteomes" id="UP001283361"/>
    </source>
</evidence>
<sequence length="182" mass="19883">MYRRKTTRRGKQTEPRVSNCCRGAEDEQATATTTDRSNDVNEDEEKDGIQGSKSMQKENEENEKEKNAGREILALLSATDVIWSAPVLASLTEPAYRSVSRTMCAWPGEVTAPNGCGDVIVHVVDKLGAFSKYIAKAAVTGLIIKACCSLGVIFINENRDVSWFIQISSTSLGQNAGYTLVM</sequence>
<dbReference type="Proteomes" id="UP001283361">
    <property type="component" value="Unassembled WGS sequence"/>
</dbReference>
<comment type="caution">
    <text evidence="2">The sequence shown here is derived from an EMBL/GenBank/DDBJ whole genome shotgun (WGS) entry which is preliminary data.</text>
</comment>
<keyword evidence="3" id="KW-1185">Reference proteome</keyword>
<feature type="compositionally biased region" description="Basic residues" evidence="1">
    <location>
        <begin position="1"/>
        <end position="10"/>
    </location>
</feature>
<accession>A0AAE0Y215</accession>
<proteinExistence type="predicted"/>